<dbReference type="EMBL" id="BMRB01000001">
    <property type="protein sequence ID" value="GGS13798.1"/>
    <property type="molecule type" value="Genomic_DNA"/>
</dbReference>
<comment type="caution">
    <text evidence="5">The sequence shown here is derived from an EMBL/GenBank/DDBJ whole genome shotgun (WGS) entry which is preliminary data.</text>
</comment>
<feature type="region of interest" description="Disordered" evidence="2">
    <location>
        <begin position="291"/>
        <end position="313"/>
    </location>
</feature>
<feature type="transmembrane region" description="Helical" evidence="3">
    <location>
        <begin position="16"/>
        <end position="35"/>
    </location>
</feature>
<feature type="transmembrane region" description="Helical" evidence="3">
    <location>
        <begin position="71"/>
        <end position="95"/>
    </location>
</feature>
<feature type="transmembrane region" description="Helical" evidence="3">
    <location>
        <begin position="245"/>
        <end position="264"/>
    </location>
</feature>
<dbReference type="Proteomes" id="UP000660680">
    <property type="component" value="Unassembled WGS sequence"/>
</dbReference>
<evidence type="ECO:0000256" key="1">
    <source>
        <dbReference type="ARBA" id="ARBA00007362"/>
    </source>
</evidence>
<organism evidence="5 6">
    <name type="scientific">Actinokineospora fastidiosa</name>
    <dbReference type="NCBI Taxonomy" id="1816"/>
    <lineage>
        <taxon>Bacteria</taxon>
        <taxon>Bacillati</taxon>
        <taxon>Actinomycetota</taxon>
        <taxon>Actinomycetes</taxon>
        <taxon>Pseudonocardiales</taxon>
        <taxon>Pseudonocardiaceae</taxon>
        <taxon>Actinokineospora</taxon>
    </lineage>
</organism>
<evidence type="ECO:0000256" key="2">
    <source>
        <dbReference type="SAM" id="MobiDB-lite"/>
    </source>
</evidence>
<feature type="transmembrane region" description="Helical" evidence="3">
    <location>
        <begin position="270"/>
        <end position="288"/>
    </location>
</feature>
<keyword evidence="6" id="KW-1185">Reference proteome</keyword>
<feature type="transmembrane region" description="Helical" evidence="3">
    <location>
        <begin position="129"/>
        <end position="149"/>
    </location>
</feature>
<keyword evidence="3" id="KW-0812">Transmembrane</keyword>
<dbReference type="SUPFAM" id="SSF103481">
    <property type="entry name" value="Multidrug resistance efflux transporter EmrE"/>
    <property type="match status" value="2"/>
</dbReference>
<evidence type="ECO:0000313" key="6">
    <source>
        <dbReference type="Proteomes" id="UP000660680"/>
    </source>
</evidence>
<evidence type="ECO:0000256" key="3">
    <source>
        <dbReference type="SAM" id="Phobius"/>
    </source>
</evidence>
<feature type="transmembrane region" description="Helical" evidence="3">
    <location>
        <begin position="41"/>
        <end position="59"/>
    </location>
</feature>
<reference evidence="5" key="2">
    <citation type="submission" date="2020-09" db="EMBL/GenBank/DDBJ databases">
        <authorList>
            <person name="Sun Q."/>
            <person name="Ohkuma M."/>
        </authorList>
    </citation>
    <scope>NUCLEOTIDE SEQUENCE</scope>
    <source>
        <strain evidence="5">JCM 3276</strain>
    </source>
</reference>
<protein>
    <recommendedName>
        <fullName evidence="4">EamA domain-containing protein</fullName>
    </recommendedName>
</protein>
<name>A0A918G1C8_9PSEU</name>
<reference evidence="5" key="1">
    <citation type="journal article" date="2014" name="Int. J. Syst. Evol. Microbiol.">
        <title>Complete genome sequence of Corynebacterium casei LMG S-19264T (=DSM 44701T), isolated from a smear-ripened cheese.</title>
        <authorList>
            <consortium name="US DOE Joint Genome Institute (JGI-PGF)"/>
            <person name="Walter F."/>
            <person name="Albersmeier A."/>
            <person name="Kalinowski J."/>
            <person name="Ruckert C."/>
        </authorList>
    </citation>
    <scope>NUCLEOTIDE SEQUENCE</scope>
    <source>
        <strain evidence="5">JCM 3276</strain>
    </source>
</reference>
<dbReference type="AlphaFoldDB" id="A0A918G1C8"/>
<keyword evidence="3" id="KW-1133">Transmembrane helix</keyword>
<dbReference type="InterPro" id="IPR000620">
    <property type="entry name" value="EamA_dom"/>
</dbReference>
<feature type="transmembrane region" description="Helical" evidence="3">
    <location>
        <begin position="184"/>
        <end position="203"/>
    </location>
</feature>
<accession>A0A918G1C8</accession>
<feature type="transmembrane region" description="Helical" evidence="3">
    <location>
        <begin position="215"/>
        <end position="233"/>
    </location>
</feature>
<proteinExistence type="inferred from homology"/>
<comment type="similarity">
    <text evidence="1">Belongs to the EamA transporter family.</text>
</comment>
<gene>
    <name evidence="5" type="ORF">GCM10010171_02040</name>
</gene>
<keyword evidence="3" id="KW-0472">Membrane</keyword>
<sequence>MVHSTLDADRVKYPQLAGLTAAALVGGTVPVSGLLVDYPLLTGQAGRFLLGAGVLAAYMRVRRIPLGRLRLTDLPALAAVVGIGMLGFNATLIAAQEHADPGLVAAVLGGSPLLLALAGPLLARQRPAVAAVAGAAVVVAGVAVLSGGGSWSGPGLLLAVLTMLGEVGFTLFAVGLIRRHGGYAASFWTHLGAGVGGAAIAAVVDTPRLPTATEAAALATVAVLAVFAACLWFSCVSTLGAGRAGVLIGAMPVAGLLVSVLIGAEPLRPAGVVGTLLVATGCVIGLRPPRAEGASGRRGPFGGRPRLRPVGTR</sequence>
<feature type="domain" description="EamA" evidence="4">
    <location>
        <begin position="154"/>
        <end position="284"/>
    </location>
</feature>
<feature type="transmembrane region" description="Helical" evidence="3">
    <location>
        <begin position="155"/>
        <end position="177"/>
    </location>
</feature>
<evidence type="ECO:0000313" key="5">
    <source>
        <dbReference type="EMBL" id="GGS13798.1"/>
    </source>
</evidence>
<feature type="transmembrane region" description="Helical" evidence="3">
    <location>
        <begin position="101"/>
        <end position="122"/>
    </location>
</feature>
<evidence type="ECO:0000259" key="4">
    <source>
        <dbReference type="Pfam" id="PF00892"/>
    </source>
</evidence>
<dbReference type="GO" id="GO:0016020">
    <property type="term" value="C:membrane"/>
    <property type="evidence" value="ECO:0007669"/>
    <property type="project" value="InterPro"/>
</dbReference>
<dbReference type="InterPro" id="IPR037185">
    <property type="entry name" value="EmrE-like"/>
</dbReference>
<dbReference type="Pfam" id="PF00892">
    <property type="entry name" value="EamA"/>
    <property type="match status" value="2"/>
</dbReference>
<feature type="domain" description="EamA" evidence="4">
    <location>
        <begin position="16"/>
        <end position="146"/>
    </location>
</feature>